<comment type="catalytic activity">
    <reaction evidence="8">
        <text>(sulfur carrier)-H + L-cysteine = (sulfur carrier)-SH + L-alanine</text>
        <dbReference type="Rhea" id="RHEA:43892"/>
        <dbReference type="Rhea" id="RHEA-COMP:14737"/>
        <dbReference type="Rhea" id="RHEA-COMP:14739"/>
        <dbReference type="ChEBI" id="CHEBI:29917"/>
        <dbReference type="ChEBI" id="CHEBI:35235"/>
        <dbReference type="ChEBI" id="CHEBI:57972"/>
        <dbReference type="ChEBI" id="CHEBI:64428"/>
        <dbReference type="EC" id="2.8.1.7"/>
    </reaction>
</comment>
<keyword evidence="4" id="KW-0479">Metal-binding</keyword>
<dbReference type="InterPro" id="IPR015424">
    <property type="entry name" value="PyrdxlP-dep_Trfase"/>
</dbReference>
<keyword evidence="3" id="KW-0808">Transferase</keyword>
<dbReference type="GeneID" id="64189257"/>
<organism evidence="10 11">
    <name type="scientific">Corynebacterium propinquum</name>
    <dbReference type="NCBI Taxonomy" id="43769"/>
    <lineage>
        <taxon>Bacteria</taxon>
        <taxon>Bacillati</taxon>
        <taxon>Actinomycetota</taxon>
        <taxon>Actinomycetes</taxon>
        <taxon>Mycobacteriales</taxon>
        <taxon>Corynebacteriaceae</taxon>
        <taxon>Corynebacterium</taxon>
    </lineage>
</organism>
<dbReference type="PANTHER" id="PTHR11601">
    <property type="entry name" value="CYSTEINE DESULFURYLASE FAMILY MEMBER"/>
    <property type="match status" value="1"/>
</dbReference>
<dbReference type="PIRSF" id="PIRSF005572">
    <property type="entry name" value="NifS"/>
    <property type="match status" value="1"/>
</dbReference>
<evidence type="ECO:0000256" key="4">
    <source>
        <dbReference type="ARBA" id="ARBA00022723"/>
    </source>
</evidence>
<evidence type="ECO:0000256" key="5">
    <source>
        <dbReference type="ARBA" id="ARBA00022898"/>
    </source>
</evidence>
<keyword evidence="7" id="KW-0411">Iron-sulfur</keyword>
<comment type="similarity">
    <text evidence="2">Belongs to the class-V pyridoxal-phosphate-dependent aminotransferase family. NifS/IscS subfamily.</text>
</comment>
<gene>
    <name evidence="10" type="ORF">QPX54_03875</name>
</gene>
<dbReference type="GO" id="GO:0031071">
    <property type="term" value="F:cysteine desulfurase activity"/>
    <property type="evidence" value="ECO:0007669"/>
    <property type="project" value="UniProtKB-EC"/>
</dbReference>
<comment type="cofactor">
    <cofactor evidence="1">
        <name>pyridoxal 5'-phosphate</name>
        <dbReference type="ChEBI" id="CHEBI:597326"/>
    </cofactor>
</comment>
<dbReference type="Gene3D" id="3.90.1150.10">
    <property type="entry name" value="Aspartate Aminotransferase, domain 1"/>
    <property type="match status" value="1"/>
</dbReference>
<evidence type="ECO:0000256" key="7">
    <source>
        <dbReference type="ARBA" id="ARBA00023014"/>
    </source>
</evidence>
<dbReference type="AlphaFoldDB" id="A0AAP4BSL4"/>
<evidence type="ECO:0000256" key="1">
    <source>
        <dbReference type="ARBA" id="ARBA00001933"/>
    </source>
</evidence>
<evidence type="ECO:0000313" key="11">
    <source>
        <dbReference type="Proteomes" id="UP001226160"/>
    </source>
</evidence>
<evidence type="ECO:0000256" key="2">
    <source>
        <dbReference type="ARBA" id="ARBA00006490"/>
    </source>
</evidence>
<evidence type="ECO:0000313" key="10">
    <source>
        <dbReference type="EMBL" id="MDK4325655.1"/>
    </source>
</evidence>
<reference evidence="10" key="1">
    <citation type="submission" date="2023-05" db="EMBL/GenBank/DDBJ databases">
        <title>Metabolic capabilities are highly conserved among human nasal-associated Corynebacterium species in pangenomic analyses.</title>
        <authorList>
            <person name="Tran T.H."/>
            <person name="Roberts A.Q."/>
            <person name="Escapa I.F."/>
            <person name="Gao W."/>
            <person name="Conlan S."/>
            <person name="Kong H."/>
            <person name="Segre J.A."/>
            <person name="Kelly M.S."/>
            <person name="Lemon K.P."/>
        </authorList>
    </citation>
    <scope>NUCLEOTIDE SEQUENCE</scope>
    <source>
        <strain evidence="10">KPL2654</strain>
    </source>
</reference>
<keyword evidence="6" id="KW-0408">Iron</keyword>
<dbReference type="GO" id="GO:0051536">
    <property type="term" value="F:iron-sulfur cluster binding"/>
    <property type="evidence" value="ECO:0007669"/>
    <property type="project" value="UniProtKB-KW"/>
</dbReference>
<dbReference type="Gene3D" id="3.40.640.10">
    <property type="entry name" value="Type I PLP-dependent aspartate aminotransferase-like (Major domain)"/>
    <property type="match status" value="1"/>
</dbReference>
<dbReference type="InterPro" id="IPR015422">
    <property type="entry name" value="PyrdxlP-dep_Trfase_small"/>
</dbReference>
<name>A0AAP4BSL4_9CORY</name>
<evidence type="ECO:0000256" key="8">
    <source>
        <dbReference type="ARBA" id="ARBA00050776"/>
    </source>
</evidence>
<evidence type="ECO:0000256" key="3">
    <source>
        <dbReference type="ARBA" id="ARBA00022679"/>
    </source>
</evidence>
<dbReference type="Gene3D" id="1.10.260.50">
    <property type="match status" value="1"/>
</dbReference>
<evidence type="ECO:0000256" key="6">
    <source>
        <dbReference type="ARBA" id="ARBA00023004"/>
    </source>
</evidence>
<dbReference type="InterPro" id="IPR000192">
    <property type="entry name" value="Aminotrans_V_dom"/>
</dbReference>
<sequence>MTYLDHAATTPMRQSAIDAWVEASGALNPNGQYAAGRQARSVLDSARETVAELLGCEPIEVIFTASGTESDNIALQGLYAASESNRIIVPAAEHSAVRDVAGMLAGRGAQVVDLPVDGAARVCDLSPLDTPAALATCMYANNEVGSIQPIAEITQRAAAVGTPVHVDAVQAVGKLPINFHELQATTLAASAHKFGGPRGTGLLLAQRTPAPKPVYFGGGQERGIRPGTVNVAGAAGLAAALQESLREHEREAARLARLRDKLRTFITAHIDDVVVNTTEPALPTHLHVSFLGTDGDSLIMLLDRAGVAVSTGSACAAGVNRVSHVLEAMGADDARARGALRFSLGYTTTEDDIDAVCQQLPEIIETARKVSEL</sequence>
<dbReference type="PANTHER" id="PTHR11601:SF34">
    <property type="entry name" value="CYSTEINE DESULFURASE"/>
    <property type="match status" value="1"/>
</dbReference>
<proteinExistence type="inferred from homology"/>
<dbReference type="Proteomes" id="UP001226160">
    <property type="component" value="Unassembled WGS sequence"/>
</dbReference>
<dbReference type="RefSeq" id="WP_018120030.1">
    <property type="nucleotide sequence ID" value="NZ_CBCRTU010000002.1"/>
</dbReference>
<comment type="caution">
    <text evidence="10">The sequence shown here is derived from an EMBL/GenBank/DDBJ whole genome shotgun (WGS) entry which is preliminary data.</text>
</comment>
<dbReference type="SUPFAM" id="SSF53383">
    <property type="entry name" value="PLP-dependent transferases"/>
    <property type="match status" value="1"/>
</dbReference>
<dbReference type="InterPro" id="IPR015421">
    <property type="entry name" value="PyrdxlP-dep_Trfase_major"/>
</dbReference>
<dbReference type="Pfam" id="PF00266">
    <property type="entry name" value="Aminotran_5"/>
    <property type="match status" value="1"/>
</dbReference>
<dbReference type="GO" id="GO:0046872">
    <property type="term" value="F:metal ion binding"/>
    <property type="evidence" value="ECO:0007669"/>
    <property type="project" value="UniProtKB-KW"/>
</dbReference>
<protein>
    <submittedName>
        <fullName evidence="10">Cysteine desulfurase family protein</fullName>
    </submittedName>
</protein>
<dbReference type="InterPro" id="IPR016454">
    <property type="entry name" value="Cysteine_dSase"/>
</dbReference>
<keyword evidence="5" id="KW-0663">Pyridoxal phosphate</keyword>
<evidence type="ECO:0000259" key="9">
    <source>
        <dbReference type="Pfam" id="PF00266"/>
    </source>
</evidence>
<dbReference type="EMBL" id="JASNVP010000003">
    <property type="protein sequence ID" value="MDK4325655.1"/>
    <property type="molecule type" value="Genomic_DNA"/>
</dbReference>
<feature type="domain" description="Aminotransferase class V" evidence="9">
    <location>
        <begin position="2"/>
        <end position="356"/>
    </location>
</feature>
<accession>A0AAP4BSL4</accession>